<dbReference type="SMART" id="SM00382">
    <property type="entry name" value="AAA"/>
    <property type="match status" value="2"/>
</dbReference>
<keyword evidence="1" id="KW-1003">Cell membrane</keyword>
<dbReference type="PANTHER" id="PTHR42855">
    <property type="entry name" value="ABC TRANSPORTER ATP-BINDING SUBUNIT"/>
    <property type="match status" value="1"/>
</dbReference>
<dbReference type="Gene3D" id="1.10.287.380">
    <property type="entry name" value="Valyl-tRNA synthetase, C-terminal domain"/>
    <property type="match status" value="1"/>
</dbReference>
<keyword evidence="6 10" id="KW-0378">Hydrolase</keyword>
<keyword evidence="8 10" id="KW-0238">DNA-binding</keyword>
<dbReference type="Proteomes" id="UP001595556">
    <property type="component" value="Unassembled WGS sequence"/>
</dbReference>
<dbReference type="Pfam" id="PF00005">
    <property type="entry name" value="ABC_tran"/>
    <property type="match status" value="2"/>
</dbReference>
<dbReference type="PROSITE" id="PS50893">
    <property type="entry name" value="ABC_TRANSPORTER_2"/>
    <property type="match status" value="2"/>
</dbReference>
<evidence type="ECO:0000256" key="7">
    <source>
        <dbReference type="ARBA" id="ARBA00022840"/>
    </source>
</evidence>
<evidence type="ECO:0000256" key="2">
    <source>
        <dbReference type="ARBA" id="ARBA00022490"/>
    </source>
</evidence>
<protein>
    <recommendedName>
        <fullName evidence="10">ATP-binding protein Uup</fullName>
        <ecNumber evidence="10">3.6.1.-</ecNumber>
    </recommendedName>
</protein>
<keyword evidence="14" id="KW-1185">Reference proteome</keyword>
<dbReference type="InterPro" id="IPR032781">
    <property type="entry name" value="ABC_tran_Xtn"/>
</dbReference>
<dbReference type="Pfam" id="PF12848">
    <property type="entry name" value="ABC_tran_Xtn"/>
    <property type="match status" value="1"/>
</dbReference>
<dbReference type="SUPFAM" id="SSF52540">
    <property type="entry name" value="P-loop containing nucleoside triphosphate hydrolases"/>
    <property type="match status" value="2"/>
</dbReference>
<evidence type="ECO:0000256" key="10">
    <source>
        <dbReference type="HAMAP-Rule" id="MF_00848"/>
    </source>
</evidence>
<feature type="binding site" evidence="10">
    <location>
        <begin position="352"/>
        <end position="359"/>
    </location>
    <ligand>
        <name>ATP</name>
        <dbReference type="ChEBI" id="CHEBI:30616"/>
        <label>2</label>
    </ligand>
</feature>
<accession>A0ABV7H2Y9</accession>
<comment type="catalytic activity">
    <reaction evidence="10">
        <text>ATP + H2O = ADP + phosphate + H(+)</text>
        <dbReference type="Rhea" id="RHEA:13065"/>
        <dbReference type="ChEBI" id="CHEBI:15377"/>
        <dbReference type="ChEBI" id="CHEBI:15378"/>
        <dbReference type="ChEBI" id="CHEBI:30616"/>
        <dbReference type="ChEBI" id="CHEBI:43474"/>
        <dbReference type="ChEBI" id="CHEBI:456216"/>
    </reaction>
</comment>
<dbReference type="CDD" id="cd03221">
    <property type="entry name" value="ABCF_EF-3"/>
    <property type="match status" value="2"/>
</dbReference>
<dbReference type="RefSeq" id="WP_377301898.1">
    <property type="nucleotide sequence ID" value="NZ_CP180191.1"/>
</dbReference>
<keyword evidence="1" id="KW-0472">Membrane</keyword>
<dbReference type="Gene3D" id="3.40.50.300">
    <property type="entry name" value="P-loop containing nucleotide triphosphate hydrolases"/>
    <property type="match status" value="2"/>
</dbReference>
<gene>
    <name evidence="10" type="primary">uup</name>
    <name evidence="13" type="ORF">ACFOEN_05695</name>
</gene>
<dbReference type="GO" id="GO:0005524">
    <property type="term" value="F:ATP binding"/>
    <property type="evidence" value="ECO:0007669"/>
    <property type="project" value="UniProtKB-KW"/>
</dbReference>
<evidence type="ECO:0000256" key="9">
    <source>
        <dbReference type="ARBA" id="ARBA00023204"/>
    </source>
</evidence>
<feature type="binding site" evidence="10">
    <location>
        <begin position="36"/>
        <end position="43"/>
    </location>
    <ligand>
        <name>ATP</name>
        <dbReference type="ChEBI" id="CHEBI:30616"/>
        <label>1</label>
    </ligand>
</feature>
<keyword evidence="3 10" id="KW-0677">Repeat</keyword>
<reference evidence="14" key="1">
    <citation type="journal article" date="2019" name="Int. J. Syst. Evol. Microbiol.">
        <title>The Global Catalogue of Microorganisms (GCM) 10K type strain sequencing project: providing services to taxonomists for standard genome sequencing and annotation.</title>
        <authorList>
            <consortium name="The Broad Institute Genomics Platform"/>
            <consortium name="The Broad Institute Genome Sequencing Center for Infectious Disease"/>
            <person name="Wu L."/>
            <person name="Ma J."/>
        </authorList>
    </citation>
    <scope>NUCLEOTIDE SEQUENCE [LARGE SCALE GENOMIC DNA]</scope>
    <source>
        <strain evidence="14">KCTC 52168</strain>
    </source>
</reference>
<dbReference type="InterPro" id="IPR037118">
    <property type="entry name" value="Val-tRNA_synth_C_sf"/>
</dbReference>
<evidence type="ECO:0000256" key="4">
    <source>
        <dbReference type="ARBA" id="ARBA00022741"/>
    </source>
</evidence>
<keyword evidence="9 10" id="KW-0234">DNA repair</keyword>
<comment type="caution">
    <text evidence="13">The sequence shown here is derived from an EMBL/GenBank/DDBJ whole genome shotgun (WGS) entry which is preliminary data.</text>
</comment>
<comment type="subcellular location">
    <subcellularLocation>
        <location evidence="10">Cytoplasm</location>
    </subcellularLocation>
    <text evidence="10">Associates with ribosomes.</text>
</comment>
<dbReference type="InterPro" id="IPR003439">
    <property type="entry name" value="ABC_transporter-like_ATP-bd"/>
</dbReference>
<keyword evidence="4 10" id="KW-0547">Nucleotide-binding</keyword>
<evidence type="ECO:0000256" key="3">
    <source>
        <dbReference type="ARBA" id="ARBA00022737"/>
    </source>
</evidence>
<feature type="domain" description="ABC transporter" evidence="12">
    <location>
        <begin position="315"/>
        <end position="538"/>
    </location>
</feature>
<evidence type="ECO:0000256" key="1">
    <source>
        <dbReference type="ARBA" id="ARBA00022475"/>
    </source>
</evidence>
<evidence type="ECO:0000313" key="14">
    <source>
        <dbReference type="Proteomes" id="UP001595556"/>
    </source>
</evidence>
<evidence type="ECO:0000313" key="13">
    <source>
        <dbReference type="EMBL" id="MFC3147133.1"/>
    </source>
</evidence>
<dbReference type="Pfam" id="PF16326">
    <property type="entry name" value="ABC_tran_CTD"/>
    <property type="match status" value="1"/>
</dbReference>
<dbReference type="EMBL" id="JBHRTI010000003">
    <property type="protein sequence ID" value="MFC3147133.1"/>
    <property type="molecule type" value="Genomic_DNA"/>
</dbReference>
<feature type="region of interest" description="Disordered" evidence="11">
    <location>
        <begin position="534"/>
        <end position="565"/>
    </location>
</feature>
<dbReference type="InterPro" id="IPR043686">
    <property type="entry name" value="Uup"/>
</dbReference>
<dbReference type="InterPro" id="IPR017871">
    <property type="entry name" value="ABC_transporter-like_CS"/>
</dbReference>
<evidence type="ECO:0000256" key="8">
    <source>
        <dbReference type="ARBA" id="ARBA00023125"/>
    </source>
</evidence>
<sequence length="649" mass="70403">MALLSLIKVYQAYGHVPLLDHADFSVEPGERIALVGRNGAGKSTLLRIVLGEITPDDGERRAQTGLKLAAVAQEPEFGGALTIEQAVAQGLGETQALLDEYTRIAEDPNHTADELDSISQRIDAVQGWQMGAKVQAALTRLALDGSRPLAGLSGGQRKRVAIARALVAQPDLLVLDEPTNHLDLEGIQWLEDTLLAFAGSVLLVTHDRRFMDRVSTRIVELDRGNLQSYPGNYSAFRQRRAELDHAEQLANARFDKLLAQEEVWIRKGVEARRTRSVGRVARLEDMRRERAERRNRQGNVNLAIDTGNLGSKRVAELENVSKVWVAESGERITAVKDFSATILRGDKVGIVGPNGAGKTTLLKLILGQLEADSGSIKRGNGLEVAYFDQLREQLDPERTVVDTIAPGGDTIEIGGQKKHVMSYLADFLFPGARARSPVKSLSGGERNRLLLARLFARPANVLVLDEPTNDLDIETLELLEELIRDYDGTVFLVSHDREFLDNIVTQTIAWEGSGQWVEYAGGVTDWLTQQARRQATQAAAGRSGGTPAAPGAAATTSAPAAAPAASAAPKRGVKLSFKEQRELDELPDRIAKLEAEQAALNAKLADPNYYVSAGTEAAQTAARVAAIDEDLLGLLERWEGLEAKRSGAA</sequence>
<comment type="similarity">
    <text evidence="10">Belongs to the ABC transporter superfamily. ABCF family. Uup subfamily.</text>
</comment>
<dbReference type="InterPro" id="IPR027417">
    <property type="entry name" value="P-loop_NTPase"/>
</dbReference>
<proteinExistence type="inferred from homology"/>
<dbReference type="PANTHER" id="PTHR42855:SF1">
    <property type="entry name" value="ABC TRANSPORTER DOMAIN-CONTAINING PROTEIN"/>
    <property type="match status" value="1"/>
</dbReference>
<keyword evidence="7 10" id="KW-0067">ATP-binding</keyword>
<evidence type="ECO:0000256" key="11">
    <source>
        <dbReference type="SAM" id="MobiDB-lite"/>
    </source>
</evidence>
<feature type="domain" description="ABC transporter" evidence="12">
    <location>
        <begin position="4"/>
        <end position="248"/>
    </location>
</feature>
<evidence type="ECO:0000259" key="12">
    <source>
        <dbReference type="PROSITE" id="PS50893"/>
    </source>
</evidence>
<dbReference type="InterPro" id="IPR003593">
    <property type="entry name" value="AAA+_ATPase"/>
</dbReference>
<dbReference type="InterPro" id="IPR051309">
    <property type="entry name" value="ABCF_ATPase"/>
</dbReference>
<dbReference type="HAMAP" id="MF_00848">
    <property type="entry name" value="Uup"/>
    <property type="match status" value="1"/>
</dbReference>
<organism evidence="13 14">
    <name type="scientific">Piscinibacterium candidicorallinum</name>
    <dbReference type="NCBI Taxonomy" id="1793872"/>
    <lineage>
        <taxon>Bacteria</taxon>
        <taxon>Pseudomonadati</taxon>
        <taxon>Pseudomonadota</taxon>
        <taxon>Betaproteobacteria</taxon>
        <taxon>Burkholderiales</taxon>
        <taxon>Piscinibacterium</taxon>
    </lineage>
</organism>
<name>A0ABV7H2Y9_9BURK</name>
<dbReference type="PROSITE" id="PS00211">
    <property type="entry name" value="ABC_TRANSPORTER_1"/>
    <property type="match status" value="2"/>
</dbReference>
<keyword evidence="5 10" id="KW-0227">DNA damage</keyword>
<evidence type="ECO:0000256" key="6">
    <source>
        <dbReference type="ARBA" id="ARBA00022801"/>
    </source>
</evidence>
<keyword evidence="2 10" id="KW-0963">Cytoplasm</keyword>
<dbReference type="EC" id="3.6.1.-" evidence="10"/>
<evidence type="ECO:0000256" key="5">
    <source>
        <dbReference type="ARBA" id="ARBA00022763"/>
    </source>
</evidence>
<comment type="function">
    <text evidence="10">Probably plays a role in ribosome assembly or function. May be involved in resolution of branched DNA intermediates that result from template switching in postreplication gaps. Binds DNA and has ATPase activity.</text>
</comment>
<dbReference type="InterPro" id="IPR032524">
    <property type="entry name" value="ABC_tran_C"/>
</dbReference>